<dbReference type="PANTHER" id="PTHR10291">
    <property type="entry name" value="DEHYDRODOLICHYL DIPHOSPHATE SYNTHASE FAMILY MEMBER"/>
    <property type="match status" value="1"/>
</dbReference>
<dbReference type="EC" id="2.5.1.-" evidence="2"/>
<dbReference type="InterPro" id="IPR036424">
    <property type="entry name" value="UPP_synth-like_sf"/>
</dbReference>
<dbReference type="InterPro" id="IPR018520">
    <property type="entry name" value="UPP_synth-like_CS"/>
</dbReference>
<feature type="region of interest" description="Disordered" evidence="3">
    <location>
        <begin position="1"/>
        <end position="22"/>
    </location>
</feature>
<feature type="binding site" evidence="2">
    <location>
        <position position="19"/>
    </location>
    <ligand>
        <name>substrate</name>
    </ligand>
</feature>
<dbReference type="Gene3D" id="3.40.1180.10">
    <property type="entry name" value="Decaprenyl diphosphate synthase-like"/>
    <property type="match status" value="1"/>
</dbReference>
<protein>
    <recommendedName>
        <fullName evidence="2">Isoprenyl transferase</fullName>
        <ecNumber evidence="2">2.5.1.-</ecNumber>
    </recommendedName>
</protein>
<dbReference type="EMBL" id="FMXO01000007">
    <property type="protein sequence ID" value="SDB28744.1"/>
    <property type="molecule type" value="Genomic_DNA"/>
</dbReference>
<feature type="binding site" evidence="2">
    <location>
        <position position="53"/>
    </location>
    <ligand>
        <name>substrate</name>
    </ligand>
</feature>
<name>A0A1G6C7A4_9BACT</name>
<accession>A0A1G6C7A4</accession>
<dbReference type="Pfam" id="PF01255">
    <property type="entry name" value="Prenyltransf"/>
    <property type="match status" value="1"/>
</dbReference>
<feature type="binding site" evidence="2">
    <location>
        <position position="2"/>
    </location>
    <ligand>
        <name>Mg(2+)</name>
        <dbReference type="ChEBI" id="CHEBI:18420"/>
    </ligand>
</feature>
<feature type="binding site" evidence="2">
    <location>
        <position position="185"/>
    </location>
    <ligand>
        <name>Mg(2+)</name>
        <dbReference type="ChEBI" id="CHEBI:18420"/>
    </ligand>
</feature>
<comment type="similarity">
    <text evidence="2">Belongs to the UPP synthase family.</text>
</comment>
<dbReference type="AlphaFoldDB" id="A0A1G6C7A4"/>
<evidence type="ECO:0000256" key="1">
    <source>
        <dbReference type="ARBA" id="ARBA00022679"/>
    </source>
</evidence>
<dbReference type="SUPFAM" id="SSF64005">
    <property type="entry name" value="Undecaprenyl diphosphate synthase"/>
    <property type="match status" value="1"/>
</dbReference>
<dbReference type="NCBIfam" id="TIGR00055">
    <property type="entry name" value="uppS"/>
    <property type="match status" value="1"/>
</dbReference>
<keyword evidence="5" id="KW-1185">Reference proteome</keyword>
<keyword evidence="2" id="KW-0460">Magnesium</keyword>
<feature type="binding site" evidence="2">
    <location>
        <position position="15"/>
    </location>
    <ligand>
        <name>substrate</name>
    </ligand>
</feature>
<dbReference type="InterPro" id="IPR001441">
    <property type="entry name" value="UPP_synth-like"/>
</dbReference>
<evidence type="ECO:0000256" key="3">
    <source>
        <dbReference type="SAM" id="MobiDB-lite"/>
    </source>
</evidence>
<feature type="binding site" evidence="2">
    <location>
        <position position="166"/>
    </location>
    <ligand>
        <name>substrate</name>
    </ligand>
</feature>
<feature type="binding site" evidence="2">
    <location>
        <position position="7"/>
    </location>
    <ligand>
        <name>substrate</name>
    </ligand>
</feature>
<dbReference type="PANTHER" id="PTHR10291:SF0">
    <property type="entry name" value="DEHYDRODOLICHYL DIPHOSPHATE SYNTHASE 2"/>
    <property type="match status" value="1"/>
</dbReference>
<dbReference type="STRING" id="617002.SAMN05660653_01371"/>
<feature type="compositionally biased region" description="Basic and acidic residues" evidence="3">
    <location>
        <begin position="8"/>
        <end position="20"/>
    </location>
</feature>
<organism evidence="4 5">
    <name type="scientific">Desulfonatronum thiosulfatophilum</name>
    <dbReference type="NCBI Taxonomy" id="617002"/>
    <lineage>
        <taxon>Bacteria</taxon>
        <taxon>Pseudomonadati</taxon>
        <taxon>Thermodesulfobacteriota</taxon>
        <taxon>Desulfovibrionia</taxon>
        <taxon>Desulfovibrionales</taxon>
        <taxon>Desulfonatronaceae</taxon>
        <taxon>Desulfonatronum</taxon>
    </lineage>
</organism>
<keyword evidence="1 2" id="KW-0808">Transferase</keyword>
<dbReference type="CDD" id="cd00475">
    <property type="entry name" value="Cis_IPPS"/>
    <property type="match status" value="1"/>
</dbReference>
<comment type="subunit">
    <text evidence="2">Homodimer.</text>
</comment>
<evidence type="ECO:0000313" key="4">
    <source>
        <dbReference type="EMBL" id="SDB28744.1"/>
    </source>
</evidence>
<feature type="binding site" evidence="2">
    <location>
        <position position="51"/>
    </location>
    <ligand>
        <name>substrate</name>
    </ligand>
</feature>
<dbReference type="HAMAP" id="MF_01139">
    <property type="entry name" value="ISPT"/>
    <property type="match status" value="1"/>
</dbReference>
<evidence type="ECO:0000256" key="2">
    <source>
        <dbReference type="HAMAP-Rule" id="MF_01139"/>
    </source>
</evidence>
<dbReference type="PROSITE" id="PS01066">
    <property type="entry name" value="UPP_SYNTHASE"/>
    <property type="match status" value="1"/>
</dbReference>
<dbReference type="GO" id="GO:0045547">
    <property type="term" value="F:ditrans,polycis-polyprenyl diphosphate synthase [(2E,6E)-farnesyl diphosphate specific] activity"/>
    <property type="evidence" value="ECO:0007669"/>
    <property type="project" value="TreeGrafter"/>
</dbReference>
<reference evidence="4 5" key="1">
    <citation type="submission" date="2016-10" db="EMBL/GenBank/DDBJ databases">
        <authorList>
            <person name="de Groot N.N."/>
        </authorList>
    </citation>
    <scope>NUCLEOTIDE SEQUENCE [LARGE SCALE GENOMIC DNA]</scope>
    <source>
        <strain evidence="4 5">ASO4-2</strain>
    </source>
</reference>
<gene>
    <name evidence="4" type="ORF">SAMN05660653_01371</name>
</gene>
<feature type="active site" evidence="2">
    <location>
        <position position="2"/>
    </location>
</feature>
<evidence type="ECO:0000313" key="5">
    <source>
        <dbReference type="Proteomes" id="UP000198771"/>
    </source>
</evidence>
<dbReference type="GO" id="GO:0000287">
    <property type="term" value="F:magnesium ion binding"/>
    <property type="evidence" value="ECO:0007669"/>
    <property type="project" value="UniProtKB-UniRule"/>
</dbReference>
<feature type="active site" description="Proton acceptor" evidence="2">
    <location>
        <position position="50"/>
    </location>
</feature>
<feature type="binding site" evidence="2">
    <location>
        <begin position="172"/>
        <end position="174"/>
    </location>
    <ligand>
        <name>substrate</name>
    </ligand>
</feature>
<feature type="binding site" evidence="2">
    <location>
        <begin position="3"/>
        <end position="6"/>
    </location>
    <ligand>
        <name>substrate</name>
    </ligand>
</feature>
<keyword evidence="2" id="KW-0479">Metal-binding</keyword>
<comment type="function">
    <text evidence="2">Catalyzes the condensation of isopentenyl diphosphate (IPP) with allylic pyrophosphates generating different type of terpenoids.</text>
</comment>
<sequence>MDGNGRWAEQHGLPRNEGHKAGTQAARKVVTHCRKLGIPHLTFYTFSKENWSRPREEISFLFDLLQAYLKDEMDSLLERDIRLQVLGEWSDLPFSLRQILRHVCSRSSHCRSMVVNLALNYSGREEILRACRKLMDQGLGPEQLTESHFAAQLDTAGQPDPDLIIRTSGEQRLSNFLLYQAAYSELYFTPVFWPDFDESHLQTALDVYAGRSRRFGGLEAPTAETSSSKT</sequence>
<dbReference type="GO" id="GO:0016094">
    <property type="term" value="P:polyprenol biosynthetic process"/>
    <property type="evidence" value="ECO:0007669"/>
    <property type="project" value="TreeGrafter"/>
</dbReference>
<feature type="binding site" evidence="2">
    <location>
        <begin position="47"/>
        <end position="49"/>
    </location>
    <ligand>
        <name>substrate</name>
    </ligand>
</feature>
<proteinExistence type="inferred from homology"/>
<comment type="cofactor">
    <cofactor evidence="2">
        <name>Mg(2+)</name>
        <dbReference type="ChEBI" id="CHEBI:18420"/>
    </cofactor>
    <text evidence="2">Binds 2 magnesium ions per subunit.</text>
</comment>
<dbReference type="Proteomes" id="UP000198771">
    <property type="component" value="Unassembled WGS sequence"/>
</dbReference>